<dbReference type="Proteomes" id="UP000092498">
    <property type="component" value="Chromosome"/>
</dbReference>
<dbReference type="RefSeq" id="WP_066771392.1">
    <property type="nucleotide sequence ID" value="NZ_CP013244.1"/>
</dbReference>
<reference evidence="2 3" key="1">
    <citation type="submission" date="2015-11" db="EMBL/GenBank/DDBJ databases">
        <title>Whole-Genome Sequence of Candidatus Oderbacter manganicum from the National Park Lower Oder Valley, Germany.</title>
        <authorList>
            <person name="Braun B."/>
            <person name="Liere K."/>
            <person name="Szewzyk U."/>
        </authorList>
    </citation>
    <scope>NUCLEOTIDE SEQUENCE [LARGE SCALE GENOMIC DNA]</scope>
    <source>
        <strain evidence="2 3">OTSz_A_272</strain>
    </source>
</reference>
<evidence type="ECO:0000313" key="2">
    <source>
        <dbReference type="EMBL" id="ANP46391.1"/>
    </source>
</evidence>
<dbReference type="EMBL" id="CP013244">
    <property type="protein sequence ID" value="ANP46391.1"/>
    <property type="molecule type" value="Genomic_DNA"/>
</dbReference>
<dbReference type="PROSITE" id="PS51257">
    <property type="entry name" value="PROKAR_LIPOPROTEIN"/>
    <property type="match status" value="1"/>
</dbReference>
<feature type="signal peptide" evidence="1">
    <location>
        <begin position="1"/>
        <end position="22"/>
    </location>
</feature>
<name>A0A1B1AIM0_9PROT</name>
<feature type="chain" id="PRO_5008518873" description="Lipoprotein" evidence="1">
    <location>
        <begin position="23"/>
        <end position="209"/>
    </location>
</feature>
<dbReference type="OrthoDB" id="1144014at2"/>
<accession>A0A1B1AIM0</accession>
<keyword evidence="1" id="KW-0732">Signal</keyword>
<protein>
    <recommendedName>
        <fullName evidence="4">Lipoprotein</fullName>
    </recommendedName>
</protein>
<dbReference type="InParanoid" id="A0A1B1AIM0"/>
<evidence type="ECO:0008006" key="4">
    <source>
        <dbReference type="Google" id="ProtNLM"/>
    </source>
</evidence>
<dbReference type="STRING" id="1759059.ATE48_10920"/>
<gene>
    <name evidence="2" type="ORF">ATE48_10920</name>
</gene>
<sequence>MRIFLTTVMFAALLTACGQASAPPAPQLPGAAASEFVLSCTSFAALTPDALAQRFGAENVVTQTLPGAEGETYEATVVFPNDVTRRLVLVWNEARTAPASVGIENAGTQWRGAEGYTIGTPIGEIERINVMPFKLWGFGWDYGGWVSDWSAGVLSQNPICNTRIRFTPRGEPNTNAMGDREFSSNEPAIRAADPIVSEFGLTIGAPSQQ</sequence>
<organism evidence="2 3">
    <name type="scientific">Candidatus Viadribacter manganicus</name>
    <dbReference type="NCBI Taxonomy" id="1759059"/>
    <lineage>
        <taxon>Bacteria</taxon>
        <taxon>Pseudomonadati</taxon>
        <taxon>Pseudomonadota</taxon>
        <taxon>Alphaproteobacteria</taxon>
        <taxon>Hyphomonadales</taxon>
        <taxon>Hyphomonadaceae</taxon>
        <taxon>Candidatus Viadribacter</taxon>
    </lineage>
</organism>
<dbReference type="KEGG" id="cbot:ATE48_10920"/>
<evidence type="ECO:0000256" key="1">
    <source>
        <dbReference type="SAM" id="SignalP"/>
    </source>
</evidence>
<keyword evidence="3" id="KW-1185">Reference proteome</keyword>
<proteinExistence type="predicted"/>
<evidence type="ECO:0000313" key="3">
    <source>
        <dbReference type="Proteomes" id="UP000092498"/>
    </source>
</evidence>
<dbReference type="AlphaFoldDB" id="A0A1B1AIM0"/>